<organism evidence="2">
    <name type="scientific">Candidatus Criblamydia sequanensis CRIB-18</name>
    <dbReference type="NCBI Taxonomy" id="1437425"/>
    <lineage>
        <taxon>Bacteria</taxon>
        <taxon>Pseudomonadati</taxon>
        <taxon>Chlamydiota</taxon>
        <taxon>Chlamydiia</taxon>
        <taxon>Parachlamydiales</taxon>
        <taxon>Candidatus Criblamydiaceae</taxon>
        <taxon>Candidatus Criblamydia</taxon>
    </lineage>
</organism>
<gene>
    <name evidence="2" type="ORF">CSEC_p0019</name>
</gene>
<evidence type="ECO:0000313" key="2">
    <source>
        <dbReference type="EMBL" id="CDR35290.1"/>
    </source>
</evidence>
<name>A0A090E493_9BACT</name>
<geneLocation type="plasmid" evidence="2">
    <name>1</name>
</geneLocation>
<keyword evidence="2" id="KW-0614">Plasmid</keyword>
<feature type="region of interest" description="Disordered" evidence="1">
    <location>
        <begin position="1"/>
        <end position="31"/>
    </location>
</feature>
<proteinExistence type="predicted"/>
<dbReference type="AlphaFoldDB" id="A0A090E493"/>
<reference evidence="2" key="2">
    <citation type="submission" date="2014-09" db="EMBL/GenBank/DDBJ databases">
        <title>Criblamydia sequanensis harbors a mega-plasmid encoding arsenite resistance.</title>
        <authorList>
            <person name="Bertelli C."/>
            <person name="Goesmann A."/>
            <person name="Greub G."/>
        </authorList>
    </citation>
    <scope>NUCLEOTIDE SEQUENCE [LARGE SCALE GENOMIC DNA]</scope>
    <source>
        <strain evidence="2">CRIB-18</strain>
        <plasmid evidence="2">1</plasmid>
    </source>
</reference>
<reference evidence="2" key="1">
    <citation type="submission" date="2013-12" db="EMBL/GenBank/DDBJ databases">
        <authorList>
            <person name="Li W."/>
            <person name="Chetelat R.T."/>
        </authorList>
    </citation>
    <scope>NUCLEOTIDE SEQUENCE</scope>
    <source>
        <strain evidence="2">CRIB-18</strain>
        <plasmid evidence="2">1</plasmid>
    </source>
</reference>
<accession>A0A090E493</accession>
<dbReference type="EMBL" id="LK031773">
    <property type="protein sequence ID" value="CDR35290.1"/>
    <property type="molecule type" value="Genomic_DNA"/>
</dbReference>
<feature type="compositionally biased region" description="Basic residues" evidence="1">
    <location>
        <begin position="1"/>
        <end position="19"/>
    </location>
</feature>
<protein>
    <submittedName>
        <fullName evidence="2">Uncharacterized protein</fullName>
    </submittedName>
</protein>
<sequence length="162" mass="18487">MVKIMPRKPTGRPNGRPKKIVTPPVDPKSPPAEWKGIVPEKEINLDQVLYWTEMQATAEEIAGSFRVSVDTLDRRLREAFGMGFAELRKRCNGLHKLSLRRYQFQQAERSATMAIWLGKIWLGQRETIVTETIVKGEDPVQIYIPDNGRGDCIEEKVEEPNA</sequence>
<evidence type="ECO:0000256" key="1">
    <source>
        <dbReference type="SAM" id="MobiDB-lite"/>
    </source>
</evidence>